<proteinExistence type="predicted"/>
<feature type="transmembrane region" description="Helical" evidence="5">
    <location>
        <begin position="95"/>
        <end position="115"/>
    </location>
</feature>
<dbReference type="KEGG" id="aten:116306909"/>
<evidence type="ECO:0000256" key="2">
    <source>
        <dbReference type="ARBA" id="ARBA00022692"/>
    </source>
</evidence>
<dbReference type="Gene3D" id="1.20.1070.10">
    <property type="entry name" value="Rhodopsin 7-helix transmembrane proteins"/>
    <property type="match status" value="1"/>
</dbReference>
<dbReference type="CDD" id="cd00637">
    <property type="entry name" value="7tm_classA_rhodopsin-like"/>
    <property type="match status" value="1"/>
</dbReference>
<organism evidence="7 8">
    <name type="scientific">Actinia tenebrosa</name>
    <name type="common">Australian red waratah sea anemone</name>
    <dbReference type="NCBI Taxonomy" id="6105"/>
    <lineage>
        <taxon>Eukaryota</taxon>
        <taxon>Metazoa</taxon>
        <taxon>Cnidaria</taxon>
        <taxon>Anthozoa</taxon>
        <taxon>Hexacorallia</taxon>
        <taxon>Actiniaria</taxon>
        <taxon>Actiniidae</taxon>
        <taxon>Actinia</taxon>
    </lineage>
</organism>
<keyword evidence="4 5" id="KW-0472">Membrane</keyword>
<evidence type="ECO:0000313" key="8">
    <source>
        <dbReference type="RefSeq" id="XP_031572904.1"/>
    </source>
</evidence>
<feature type="transmembrane region" description="Helical" evidence="5">
    <location>
        <begin position="231"/>
        <end position="252"/>
    </location>
</feature>
<feature type="domain" description="G-protein coupled receptors family 1 profile" evidence="6">
    <location>
        <begin position="29"/>
        <end position="283"/>
    </location>
</feature>
<comment type="subcellular location">
    <subcellularLocation>
        <location evidence="1">Membrane</location>
    </subcellularLocation>
</comment>
<dbReference type="FunFam" id="1.20.1070.10:FF:000368">
    <property type="entry name" value="Predicted protein"/>
    <property type="match status" value="1"/>
</dbReference>
<dbReference type="RefSeq" id="XP_031572904.1">
    <property type="nucleotide sequence ID" value="XM_031717044.1"/>
</dbReference>
<keyword evidence="2 5" id="KW-0812">Transmembrane</keyword>
<dbReference type="PANTHER" id="PTHR45698:SF1">
    <property type="entry name" value="TRACE AMINE-ASSOCIATED RECEPTOR 13C-LIKE"/>
    <property type="match status" value="1"/>
</dbReference>
<name>A0A6P8J0D3_ACTTE</name>
<evidence type="ECO:0000259" key="6">
    <source>
        <dbReference type="PROSITE" id="PS50262"/>
    </source>
</evidence>
<feature type="transmembrane region" description="Helical" evidence="5">
    <location>
        <begin position="264"/>
        <end position="285"/>
    </location>
</feature>
<feature type="transmembrane region" description="Helical" evidence="5">
    <location>
        <begin position="50"/>
        <end position="75"/>
    </location>
</feature>
<feature type="transmembrane region" description="Helical" evidence="5">
    <location>
        <begin position="177"/>
        <end position="199"/>
    </location>
</feature>
<accession>A0A6P8J0D3</accession>
<reference evidence="8" key="1">
    <citation type="submission" date="2025-08" db="UniProtKB">
        <authorList>
            <consortium name="RefSeq"/>
        </authorList>
    </citation>
    <scope>IDENTIFICATION</scope>
    <source>
        <tissue evidence="8">Tentacle</tissue>
    </source>
</reference>
<dbReference type="PROSITE" id="PS50262">
    <property type="entry name" value="G_PROTEIN_RECEP_F1_2"/>
    <property type="match status" value="1"/>
</dbReference>
<keyword evidence="7" id="KW-1185">Reference proteome</keyword>
<dbReference type="GeneID" id="116306909"/>
<feature type="transmembrane region" description="Helical" evidence="5">
    <location>
        <begin position="136"/>
        <end position="157"/>
    </location>
</feature>
<feature type="transmembrane region" description="Helical" evidence="5">
    <location>
        <begin position="15"/>
        <end position="38"/>
    </location>
</feature>
<evidence type="ECO:0000313" key="7">
    <source>
        <dbReference type="Proteomes" id="UP000515163"/>
    </source>
</evidence>
<dbReference type="InterPro" id="IPR017452">
    <property type="entry name" value="GPCR_Rhodpsn_7TM"/>
</dbReference>
<dbReference type="GO" id="GO:0016020">
    <property type="term" value="C:membrane"/>
    <property type="evidence" value="ECO:0007669"/>
    <property type="project" value="UniProtKB-SubCell"/>
</dbReference>
<dbReference type="FunCoup" id="A0A6P8J0D3">
    <property type="interactions" value="1181"/>
</dbReference>
<dbReference type="InParanoid" id="A0A6P8J0D3"/>
<evidence type="ECO:0000256" key="4">
    <source>
        <dbReference type="ARBA" id="ARBA00023136"/>
    </source>
</evidence>
<evidence type="ECO:0000256" key="1">
    <source>
        <dbReference type="ARBA" id="ARBA00004370"/>
    </source>
</evidence>
<dbReference type="SMART" id="SM01381">
    <property type="entry name" value="7TM_GPCR_Srsx"/>
    <property type="match status" value="1"/>
</dbReference>
<dbReference type="OrthoDB" id="5967581at2759"/>
<dbReference type="PANTHER" id="PTHR45698">
    <property type="entry name" value="TRACE AMINE-ASSOCIATED RECEPTOR 19N-RELATED"/>
    <property type="match status" value="1"/>
</dbReference>
<dbReference type="PRINTS" id="PR00237">
    <property type="entry name" value="GPCRRHODOPSN"/>
</dbReference>
<dbReference type="InterPro" id="IPR001671">
    <property type="entry name" value="Melcrt_ACTH_rcpt"/>
</dbReference>
<dbReference type="Proteomes" id="UP000515163">
    <property type="component" value="Unplaced"/>
</dbReference>
<evidence type="ECO:0000256" key="3">
    <source>
        <dbReference type="ARBA" id="ARBA00022989"/>
    </source>
</evidence>
<dbReference type="GO" id="GO:0004977">
    <property type="term" value="F:melanocortin receptor activity"/>
    <property type="evidence" value="ECO:0007669"/>
    <property type="project" value="InterPro"/>
</dbReference>
<evidence type="ECO:0000256" key="5">
    <source>
        <dbReference type="SAM" id="Phobius"/>
    </source>
</evidence>
<sequence length="321" mass="35893">MSSLNTNNTAVNTGVTVTLSALIVVDLIGNTLVILIILTNKSMKSPINYLLVNLAVADIMVGVFLAPRFILNQFYIHPDGFAGKMMCSFLTGGNFSWVGAVASSFSLVTICCERYEAVLHPFASNRNMSKKKSRAIVVLCWTIALVLNVPLFLTKIYKTNDKTCGSLWPKEHPWFEATYLISWSVIVGIIPIAIMLVLYSRVIYSLWFKQHQVQGTQLAVLKSRKRVTKMVVIVSVVYALFCLPDFIIHLLIFSGNTNSSFKSIHLSFIILMVCNSAINPFIYTLQSGKFRRHFKRIFCCTDTNKVFVDVNISLSAAAHND</sequence>
<gene>
    <name evidence="8" type="primary">LOC116306909</name>
</gene>
<dbReference type="SUPFAM" id="SSF81321">
    <property type="entry name" value="Family A G protein-coupled receptor-like"/>
    <property type="match status" value="1"/>
</dbReference>
<dbReference type="InterPro" id="IPR000276">
    <property type="entry name" value="GPCR_Rhodpsn"/>
</dbReference>
<keyword evidence="3 5" id="KW-1133">Transmembrane helix</keyword>
<dbReference type="PRINTS" id="PR00534">
    <property type="entry name" value="MCRFAMILY"/>
</dbReference>
<dbReference type="Pfam" id="PF00001">
    <property type="entry name" value="7tm_1"/>
    <property type="match status" value="1"/>
</dbReference>
<dbReference type="AlphaFoldDB" id="A0A6P8J0D3"/>
<protein>
    <submittedName>
        <fullName evidence="8">Tachykinin-like peptides receptor 86C</fullName>
    </submittedName>
</protein>